<dbReference type="InterPro" id="IPR028098">
    <property type="entry name" value="Glyco_trans_4-like_N"/>
</dbReference>
<dbReference type="EMBL" id="PCVO01000041">
    <property type="protein sequence ID" value="PIQ75157.1"/>
    <property type="molecule type" value="Genomic_DNA"/>
</dbReference>
<keyword evidence="1" id="KW-0808">Transferase</keyword>
<dbReference type="PANTHER" id="PTHR46401">
    <property type="entry name" value="GLYCOSYLTRANSFERASE WBBK-RELATED"/>
    <property type="match status" value="1"/>
</dbReference>
<name>A0A2H0KSS7_9BACT</name>
<sequence length="397" mass="46185">MKEQKMKILCISFWTPPIVRPQSILIDKMIREWGRQGIRPVIMTYDICGDWQIDLPIYKIPQFSIGKRLTKIPGLVTIFEIFYYRKLFRAAKKIIKKHQINLVFSFANPQASNILGAMIAKKMKIKFVAHFSDPWFDNPYKKFSFWGTKKVRFLERFIMENSNRVIFVSEQTKRLVMKKYRQELQERALVIPHCFDLQDYPPVQKPSGEKFIFSYIGAFYSKRNPEMLFRIFGALQNDSEVSGKFKFRLVGGSMNYATYKQDLQKMANENGLENIVEIIPPVDYKKSLELMKLSDCLIVIDADFPNSPFLPSKAVDYAAAGRTVVGITPENSPTAEFLRKLGYRAFSHDQINELVDHLKKLILGEINPQINKDFLDQFDVSITTAKLINQFKQVLEE</sequence>
<evidence type="ECO:0000313" key="3">
    <source>
        <dbReference type="EMBL" id="PIQ75157.1"/>
    </source>
</evidence>
<feature type="domain" description="Glycosyltransferase subfamily 4-like N-terminal" evidence="2">
    <location>
        <begin position="26"/>
        <end position="198"/>
    </location>
</feature>
<evidence type="ECO:0000256" key="1">
    <source>
        <dbReference type="ARBA" id="ARBA00022679"/>
    </source>
</evidence>
<protein>
    <recommendedName>
        <fullName evidence="2">Glycosyltransferase subfamily 4-like N-terminal domain-containing protein</fullName>
    </recommendedName>
</protein>
<comment type="caution">
    <text evidence="3">The sequence shown here is derived from an EMBL/GenBank/DDBJ whole genome shotgun (WGS) entry which is preliminary data.</text>
</comment>
<dbReference type="SUPFAM" id="SSF53756">
    <property type="entry name" value="UDP-Glycosyltransferase/glycogen phosphorylase"/>
    <property type="match status" value="1"/>
</dbReference>
<proteinExistence type="predicted"/>
<gene>
    <name evidence="3" type="ORF">COV84_02720</name>
</gene>
<reference evidence="3 4" key="1">
    <citation type="submission" date="2017-09" db="EMBL/GenBank/DDBJ databases">
        <title>Depth-based differentiation of microbial function through sediment-hosted aquifers and enrichment of novel symbionts in the deep terrestrial subsurface.</title>
        <authorList>
            <person name="Probst A.J."/>
            <person name="Ladd B."/>
            <person name="Jarett J.K."/>
            <person name="Geller-Mcgrath D.E."/>
            <person name="Sieber C.M."/>
            <person name="Emerson J.B."/>
            <person name="Anantharaman K."/>
            <person name="Thomas B.C."/>
            <person name="Malmstrom R."/>
            <person name="Stieglmeier M."/>
            <person name="Klingl A."/>
            <person name="Woyke T."/>
            <person name="Ryan C.M."/>
            <person name="Banfield J.F."/>
        </authorList>
    </citation>
    <scope>NUCLEOTIDE SEQUENCE [LARGE SCALE GENOMIC DNA]</scope>
    <source>
        <strain evidence="3">CG11_big_fil_rev_8_21_14_0_20_40_15</strain>
    </source>
</reference>
<dbReference type="GO" id="GO:0009103">
    <property type="term" value="P:lipopolysaccharide biosynthetic process"/>
    <property type="evidence" value="ECO:0007669"/>
    <property type="project" value="TreeGrafter"/>
</dbReference>
<dbReference type="GO" id="GO:0016757">
    <property type="term" value="F:glycosyltransferase activity"/>
    <property type="evidence" value="ECO:0007669"/>
    <property type="project" value="TreeGrafter"/>
</dbReference>
<dbReference type="Proteomes" id="UP000229317">
    <property type="component" value="Unassembled WGS sequence"/>
</dbReference>
<organism evidence="3 4">
    <name type="scientific">Candidatus Portnoybacteria bacterium CG11_big_fil_rev_8_21_14_0_20_40_15</name>
    <dbReference type="NCBI Taxonomy" id="1974817"/>
    <lineage>
        <taxon>Bacteria</taxon>
        <taxon>Candidatus Portnoyibacteriota</taxon>
    </lineage>
</organism>
<evidence type="ECO:0000313" key="4">
    <source>
        <dbReference type="Proteomes" id="UP000229317"/>
    </source>
</evidence>
<dbReference type="AlphaFoldDB" id="A0A2H0KSS7"/>
<accession>A0A2H0KSS7</accession>
<dbReference type="PANTHER" id="PTHR46401:SF2">
    <property type="entry name" value="GLYCOSYLTRANSFERASE WBBK-RELATED"/>
    <property type="match status" value="1"/>
</dbReference>
<evidence type="ECO:0000259" key="2">
    <source>
        <dbReference type="Pfam" id="PF13439"/>
    </source>
</evidence>
<dbReference type="Gene3D" id="3.40.50.2000">
    <property type="entry name" value="Glycogen Phosphorylase B"/>
    <property type="match status" value="2"/>
</dbReference>
<dbReference type="Pfam" id="PF13439">
    <property type="entry name" value="Glyco_transf_4"/>
    <property type="match status" value="1"/>
</dbReference>